<dbReference type="EC" id="2.7.1.45" evidence="11"/>
<evidence type="ECO:0000256" key="14">
    <source>
        <dbReference type="ARBA" id="ARBA00080545"/>
    </source>
</evidence>
<dbReference type="GO" id="GO:0006974">
    <property type="term" value="P:DNA damage response"/>
    <property type="evidence" value="ECO:0007669"/>
    <property type="project" value="TreeGrafter"/>
</dbReference>
<keyword evidence="2 16" id="KW-0808">Transferase</keyword>
<comment type="similarity">
    <text evidence="1">Belongs to the carbohydrate kinase PfkB family.</text>
</comment>
<evidence type="ECO:0000259" key="15">
    <source>
        <dbReference type="Pfam" id="PF00294"/>
    </source>
</evidence>
<keyword evidence="17" id="KW-1185">Reference proteome</keyword>
<gene>
    <name evidence="16" type="primary">kdgK</name>
    <name evidence="16" type="ORF">VQ7734_03962</name>
</gene>
<evidence type="ECO:0000256" key="12">
    <source>
        <dbReference type="ARBA" id="ARBA00067931"/>
    </source>
</evidence>
<name>A0A1M7Z053_9VIBR</name>
<protein>
    <recommendedName>
        <fullName evidence="12">2-dehydro-3-deoxygluconokinase</fullName>
        <ecNumber evidence="11">2.7.1.45</ecNumber>
    </recommendedName>
    <alternativeName>
        <fullName evidence="13">2-keto-3-deoxygluconokinase</fullName>
    </alternativeName>
    <alternativeName>
        <fullName evidence="14">3-deoxy-2-oxo-D-gluconate kinase</fullName>
    </alternativeName>
    <alternativeName>
        <fullName evidence="8">KDG kinase</fullName>
    </alternativeName>
</protein>
<evidence type="ECO:0000256" key="7">
    <source>
        <dbReference type="ARBA" id="ARBA00043951"/>
    </source>
</evidence>
<evidence type="ECO:0000256" key="13">
    <source>
        <dbReference type="ARBA" id="ARBA00075711"/>
    </source>
</evidence>
<accession>A0A1M7Z053</accession>
<reference evidence="17" key="1">
    <citation type="submission" date="2016-12" db="EMBL/GenBank/DDBJ databases">
        <authorList>
            <person name="Rodrigo-Torres L."/>
            <person name="Arahal R.D."/>
            <person name="Lucena T."/>
        </authorList>
    </citation>
    <scope>NUCLEOTIDE SEQUENCE [LARGE SCALE GENOMIC DNA]</scope>
</reference>
<dbReference type="GO" id="GO:0005524">
    <property type="term" value="F:ATP binding"/>
    <property type="evidence" value="ECO:0007669"/>
    <property type="project" value="UniProtKB-KW"/>
</dbReference>
<dbReference type="EMBL" id="FRFG01000058">
    <property type="protein sequence ID" value="SHO58192.1"/>
    <property type="molecule type" value="Genomic_DNA"/>
</dbReference>
<dbReference type="Proteomes" id="UP000184600">
    <property type="component" value="Unassembled WGS sequence"/>
</dbReference>
<dbReference type="OrthoDB" id="9776822at2"/>
<keyword evidence="6" id="KW-0119">Carbohydrate metabolism</keyword>
<evidence type="ECO:0000256" key="4">
    <source>
        <dbReference type="ARBA" id="ARBA00022777"/>
    </source>
</evidence>
<dbReference type="CDD" id="cd01166">
    <property type="entry name" value="KdgK"/>
    <property type="match status" value="1"/>
</dbReference>
<organism evidence="16 17">
    <name type="scientific">Vibrio quintilis</name>
    <dbReference type="NCBI Taxonomy" id="1117707"/>
    <lineage>
        <taxon>Bacteria</taxon>
        <taxon>Pseudomonadati</taxon>
        <taxon>Pseudomonadota</taxon>
        <taxon>Gammaproteobacteria</taxon>
        <taxon>Vibrionales</taxon>
        <taxon>Vibrionaceae</taxon>
        <taxon>Vibrio</taxon>
    </lineage>
</organism>
<evidence type="ECO:0000256" key="6">
    <source>
        <dbReference type="ARBA" id="ARBA00023277"/>
    </source>
</evidence>
<evidence type="ECO:0000256" key="11">
    <source>
        <dbReference type="ARBA" id="ARBA00066369"/>
    </source>
</evidence>
<feature type="domain" description="Carbohydrate kinase PfkB" evidence="15">
    <location>
        <begin position="3"/>
        <end position="301"/>
    </location>
</feature>
<dbReference type="Gene3D" id="3.40.1190.20">
    <property type="match status" value="1"/>
</dbReference>
<dbReference type="GO" id="GO:0019698">
    <property type="term" value="P:D-galacturonate catabolic process"/>
    <property type="evidence" value="ECO:0007669"/>
    <property type="project" value="TreeGrafter"/>
</dbReference>
<evidence type="ECO:0000256" key="3">
    <source>
        <dbReference type="ARBA" id="ARBA00022741"/>
    </source>
</evidence>
<dbReference type="Pfam" id="PF00294">
    <property type="entry name" value="PfkB"/>
    <property type="match status" value="1"/>
</dbReference>
<evidence type="ECO:0000313" key="16">
    <source>
        <dbReference type="EMBL" id="SHO58192.1"/>
    </source>
</evidence>
<dbReference type="PANTHER" id="PTHR43085">
    <property type="entry name" value="HEXOKINASE FAMILY MEMBER"/>
    <property type="match status" value="1"/>
</dbReference>
<comment type="function">
    <text evidence="10">Catalyzes the phosphorylation of 2-keto-3-deoxygluconate (KDG) to produce 2-keto-3-deoxy-6-phosphogluconate (KDPG).</text>
</comment>
<evidence type="ECO:0000256" key="2">
    <source>
        <dbReference type="ARBA" id="ARBA00022679"/>
    </source>
</evidence>
<dbReference type="FunFam" id="3.40.1190.20:FF:000011">
    <property type="entry name" value="2-dehydro-3-deoxygluconokinase, putative"/>
    <property type="match status" value="1"/>
</dbReference>
<dbReference type="GO" id="GO:0008673">
    <property type="term" value="F:2-dehydro-3-deoxygluconokinase activity"/>
    <property type="evidence" value="ECO:0007669"/>
    <property type="project" value="UniProtKB-EC"/>
</dbReference>
<evidence type="ECO:0000256" key="1">
    <source>
        <dbReference type="ARBA" id="ARBA00010688"/>
    </source>
</evidence>
<dbReference type="InterPro" id="IPR029056">
    <property type="entry name" value="Ribokinase-like"/>
</dbReference>
<evidence type="ECO:0000256" key="9">
    <source>
        <dbReference type="ARBA" id="ARBA00050729"/>
    </source>
</evidence>
<dbReference type="GO" id="GO:0042840">
    <property type="term" value="P:D-glucuronate catabolic process"/>
    <property type="evidence" value="ECO:0007669"/>
    <property type="project" value="TreeGrafter"/>
</dbReference>
<keyword evidence="3" id="KW-0547">Nucleotide-binding</keyword>
<evidence type="ECO:0000313" key="17">
    <source>
        <dbReference type="Proteomes" id="UP000184600"/>
    </source>
</evidence>
<dbReference type="PANTHER" id="PTHR43085:SF15">
    <property type="entry name" value="2-DEHYDRO-3-DEOXYGLUCONOKINASE"/>
    <property type="match status" value="1"/>
</dbReference>
<dbReference type="PROSITE" id="PS00584">
    <property type="entry name" value="PFKB_KINASES_2"/>
    <property type="match status" value="1"/>
</dbReference>
<dbReference type="InterPro" id="IPR011611">
    <property type="entry name" value="PfkB_dom"/>
</dbReference>
<sequence>MKMNRVAVIGECMVELKKDGDLYQQTFGGDTLNTALYLSRLTQSHGITTAYVTGLGKDPFSSQMLTAWQEEAINTDMVKLSDSKLPGIYTISTTPDGERSFNYWRNDSAARYWLRDYEKSDLIQQLKQFDLVYLSGISLAILPDDCREILIDILTQCHQDGLKIAFDNNYRPTLWESPESARQMYEKVLRLTDTAFLTFDDEQALYGDSKEQEAIQRTQDLGVREVVIKRGADECYIVTQDDFVTVPATLVSNVVDTTAAGDSFSAGYLAKRLLGGTMSESASAGHTLAGTVIQYPGAVIPHQAMPKI</sequence>
<keyword evidence="4 16" id="KW-0418">Kinase</keyword>
<dbReference type="SUPFAM" id="SSF53613">
    <property type="entry name" value="Ribokinase-like"/>
    <property type="match status" value="1"/>
</dbReference>
<comment type="catalytic activity">
    <reaction evidence="9">
        <text>2-dehydro-3-deoxy-D-gluconate + ATP = 2-dehydro-3-deoxy-6-phospho-D-gluconate + ADP + H(+)</text>
        <dbReference type="Rhea" id="RHEA:14797"/>
        <dbReference type="ChEBI" id="CHEBI:15378"/>
        <dbReference type="ChEBI" id="CHEBI:30616"/>
        <dbReference type="ChEBI" id="CHEBI:57569"/>
        <dbReference type="ChEBI" id="CHEBI:57990"/>
        <dbReference type="ChEBI" id="CHEBI:456216"/>
        <dbReference type="EC" id="2.7.1.45"/>
    </reaction>
</comment>
<comment type="pathway">
    <text evidence="7">Carbohydrate acid metabolism; 2-dehydro-3-deoxy-D-gluconate degradation; D-glyceraldehyde 3-phosphate and pyruvate from 2-dehydro-3-deoxy-D-gluconate: step 1/2.</text>
</comment>
<dbReference type="InterPro" id="IPR050306">
    <property type="entry name" value="PfkB_Carbo_kinase"/>
</dbReference>
<dbReference type="RefSeq" id="WP_073585640.1">
    <property type="nucleotide sequence ID" value="NZ_AP024897.1"/>
</dbReference>
<proteinExistence type="inferred from homology"/>
<dbReference type="InterPro" id="IPR002173">
    <property type="entry name" value="Carboh/pur_kinase_PfkB_CS"/>
</dbReference>
<dbReference type="STRING" id="1117707.VQ7734_03962"/>
<dbReference type="GO" id="GO:0005829">
    <property type="term" value="C:cytosol"/>
    <property type="evidence" value="ECO:0007669"/>
    <property type="project" value="TreeGrafter"/>
</dbReference>
<keyword evidence="5" id="KW-0067">ATP-binding</keyword>
<evidence type="ECO:0000256" key="5">
    <source>
        <dbReference type="ARBA" id="ARBA00022840"/>
    </source>
</evidence>
<dbReference type="AlphaFoldDB" id="A0A1M7Z053"/>
<evidence type="ECO:0000256" key="10">
    <source>
        <dbReference type="ARBA" id="ARBA00054997"/>
    </source>
</evidence>
<evidence type="ECO:0000256" key="8">
    <source>
        <dbReference type="ARBA" id="ARBA00044254"/>
    </source>
</evidence>